<organism evidence="2 3">
    <name type="scientific">Adineta steineri</name>
    <dbReference type="NCBI Taxonomy" id="433720"/>
    <lineage>
        <taxon>Eukaryota</taxon>
        <taxon>Metazoa</taxon>
        <taxon>Spiralia</taxon>
        <taxon>Gnathifera</taxon>
        <taxon>Rotifera</taxon>
        <taxon>Eurotatoria</taxon>
        <taxon>Bdelloidea</taxon>
        <taxon>Adinetida</taxon>
        <taxon>Adinetidae</taxon>
        <taxon>Adineta</taxon>
    </lineage>
</organism>
<dbReference type="EMBL" id="CAJOAY010004071">
    <property type="protein sequence ID" value="CAF4053241.1"/>
    <property type="molecule type" value="Genomic_DNA"/>
</dbReference>
<proteinExistence type="predicted"/>
<reference evidence="2" key="1">
    <citation type="submission" date="2021-02" db="EMBL/GenBank/DDBJ databases">
        <authorList>
            <person name="Nowell W R."/>
        </authorList>
    </citation>
    <scope>NUCLEOTIDE SEQUENCE</scope>
</reference>
<dbReference type="Gene3D" id="3.40.50.1220">
    <property type="entry name" value="TPP-binding domain"/>
    <property type="match status" value="1"/>
</dbReference>
<comment type="caution">
    <text evidence="2">The sequence shown here is derived from an EMBL/GenBank/DDBJ whole genome shotgun (WGS) entry which is preliminary data.</text>
</comment>
<name>A0A820EYX7_9BILA</name>
<evidence type="ECO:0000313" key="2">
    <source>
        <dbReference type="EMBL" id="CAF4253148.1"/>
    </source>
</evidence>
<dbReference type="EMBL" id="CAJOAZ010012487">
    <property type="protein sequence ID" value="CAF4253148.1"/>
    <property type="molecule type" value="Genomic_DNA"/>
</dbReference>
<feature type="non-terminal residue" evidence="2">
    <location>
        <position position="106"/>
    </location>
</feature>
<dbReference type="SUPFAM" id="SSF52467">
    <property type="entry name" value="DHS-like NAD/FAD-binding domain"/>
    <property type="match status" value="1"/>
</dbReference>
<dbReference type="Proteomes" id="UP000663881">
    <property type="component" value="Unassembled WGS sequence"/>
</dbReference>
<dbReference type="AlphaFoldDB" id="A0A820EYX7"/>
<protein>
    <recommendedName>
        <fullName evidence="4">Deacetylase sirtuin-type domain-containing protein</fullName>
    </recommendedName>
</protein>
<gene>
    <name evidence="1" type="ORF">OKA104_LOCUS32921</name>
    <name evidence="2" type="ORF">OXD698_LOCUS43549</name>
</gene>
<evidence type="ECO:0000313" key="1">
    <source>
        <dbReference type="EMBL" id="CAF4053241.1"/>
    </source>
</evidence>
<dbReference type="Proteomes" id="UP000663844">
    <property type="component" value="Unassembled WGS sequence"/>
</dbReference>
<evidence type="ECO:0000313" key="3">
    <source>
        <dbReference type="Proteomes" id="UP000663844"/>
    </source>
</evidence>
<evidence type="ECO:0008006" key="4">
    <source>
        <dbReference type="Google" id="ProtNLM"/>
    </source>
</evidence>
<accession>A0A820EYX7</accession>
<dbReference type="InterPro" id="IPR029035">
    <property type="entry name" value="DHS-like_NAD/FAD-binding_dom"/>
</dbReference>
<sequence>MTSINQSQTINTNVQSLVNRAAELVLSCDAILFTSGAGMGVSSGLGTFRGIAAGVWPPLLKHPEFDFTDMSNPQWFELPQGNSEKHNTANFGYAFWAYRYNAYTSS</sequence>